<dbReference type="Pfam" id="PF08546">
    <property type="entry name" value="ApbA_C"/>
    <property type="match status" value="1"/>
</dbReference>
<evidence type="ECO:0000256" key="2">
    <source>
        <dbReference type="ARBA" id="ARBA00013014"/>
    </source>
</evidence>
<dbReference type="InterPro" id="IPR013332">
    <property type="entry name" value="KPR_N"/>
</dbReference>
<dbReference type="SUPFAM" id="SSF48179">
    <property type="entry name" value="6-phosphogluconate dehydrogenase C-terminal domain-like"/>
    <property type="match status" value="1"/>
</dbReference>
<dbReference type="PANTHER" id="PTHR43765:SF2">
    <property type="entry name" value="2-DEHYDROPANTOATE 2-REDUCTASE"/>
    <property type="match status" value="1"/>
</dbReference>
<evidence type="ECO:0000256" key="5">
    <source>
        <dbReference type="ARBA" id="ARBA00032024"/>
    </source>
</evidence>
<dbReference type="InterPro" id="IPR036291">
    <property type="entry name" value="NAD(P)-bd_dom_sf"/>
</dbReference>
<keyword evidence="4" id="KW-0560">Oxidoreductase</keyword>
<dbReference type="InterPro" id="IPR008927">
    <property type="entry name" value="6-PGluconate_DH-like_C_sf"/>
</dbReference>
<protein>
    <recommendedName>
        <fullName evidence="2">2-dehydropantoate 2-reductase</fullName>
        <ecNumber evidence="2">1.1.1.169</ecNumber>
    </recommendedName>
    <alternativeName>
        <fullName evidence="5">Ketopantoate reductase</fullName>
    </alternativeName>
</protein>
<sequence>MMRLLRGAWLRTTPLRVHSSSPAARMLSTAAARLPDHVQQKGRVHVLGMGNLGLLFAHSLYWQTPEKRPPITLLLHRPGLLHDWNGTISIAPGYSHGGTAASRDGYDVELLEKHAGDGGGNNIKNLILTTKTINTVSALTSIKHRLTPQSTILFAQNGMGTIEEVNEKVFPDTSTRPNYLASVVSHGVYGEGPFRSVHAGMGTVSLGRMENDGYSLSTSDYLIQQVIDAPALAGREFEALELKRIQLQKLVVNAMINPLTVIFNCRNDALFGNPLILSLMQRLLAETSQVIRALPELSVDAEREVHFSIERLEKVVLDMAIKTGKNTSSMLQDVRAGKPTEIDYINGYLVTRGREVGIDCDTNRRLVDMVKRVQLITPKEILQYFLDATKTKESRNGESPAVAVSGSVHDFRSWSG</sequence>
<evidence type="ECO:0000313" key="9">
    <source>
        <dbReference type="Proteomes" id="UP001629113"/>
    </source>
</evidence>
<feature type="domain" description="Ketopantoate reductase N-terminal" evidence="6">
    <location>
        <begin position="44"/>
        <end position="210"/>
    </location>
</feature>
<name>A0ABR4PPX0_9HELO</name>
<dbReference type="SUPFAM" id="SSF51735">
    <property type="entry name" value="NAD(P)-binding Rossmann-fold domains"/>
    <property type="match status" value="1"/>
</dbReference>
<evidence type="ECO:0000256" key="4">
    <source>
        <dbReference type="ARBA" id="ARBA00023002"/>
    </source>
</evidence>
<comment type="similarity">
    <text evidence="1">Belongs to the ketopantoate reductase family.</text>
</comment>
<organism evidence="8 9">
    <name type="scientific">Phlyctema vagabunda</name>
    <dbReference type="NCBI Taxonomy" id="108571"/>
    <lineage>
        <taxon>Eukaryota</taxon>
        <taxon>Fungi</taxon>
        <taxon>Dikarya</taxon>
        <taxon>Ascomycota</taxon>
        <taxon>Pezizomycotina</taxon>
        <taxon>Leotiomycetes</taxon>
        <taxon>Helotiales</taxon>
        <taxon>Dermateaceae</taxon>
        <taxon>Phlyctema</taxon>
    </lineage>
</organism>
<feature type="domain" description="Ketopantoate reductase C-terminal" evidence="7">
    <location>
        <begin position="242"/>
        <end position="374"/>
    </location>
</feature>
<dbReference type="PANTHER" id="PTHR43765">
    <property type="entry name" value="2-DEHYDROPANTOATE 2-REDUCTASE-RELATED"/>
    <property type="match status" value="1"/>
</dbReference>
<accession>A0ABR4PPX0</accession>
<gene>
    <name evidence="8" type="ORF">PVAG01_02140</name>
</gene>
<dbReference type="InterPro" id="IPR013328">
    <property type="entry name" value="6PGD_dom2"/>
</dbReference>
<proteinExistence type="inferred from homology"/>
<dbReference type="InterPro" id="IPR003710">
    <property type="entry name" value="ApbA"/>
</dbReference>
<dbReference type="Proteomes" id="UP001629113">
    <property type="component" value="Unassembled WGS sequence"/>
</dbReference>
<dbReference type="InterPro" id="IPR050838">
    <property type="entry name" value="Ketopantoate_reductase"/>
</dbReference>
<dbReference type="EMBL" id="JBFCZG010000002">
    <property type="protein sequence ID" value="KAL3425349.1"/>
    <property type="molecule type" value="Genomic_DNA"/>
</dbReference>
<evidence type="ECO:0000259" key="6">
    <source>
        <dbReference type="Pfam" id="PF02558"/>
    </source>
</evidence>
<dbReference type="EC" id="1.1.1.169" evidence="2"/>
<keyword evidence="3" id="KW-0521">NADP</keyword>
<evidence type="ECO:0000256" key="1">
    <source>
        <dbReference type="ARBA" id="ARBA00007870"/>
    </source>
</evidence>
<evidence type="ECO:0000313" key="8">
    <source>
        <dbReference type="EMBL" id="KAL3425349.1"/>
    </source>
</evidence>
<keyword evidence="9" id="KW-1185">Reference proteome</keyword>
<evidence type="ECO:0000256" key="3">
    <source>
        <dbReference type="ARBA" id="ARBA00022857"/>
    </source>
</evidence>
<evidence type="ECO:0000259" key="7">
    <source>
        <dbReference type="Pfam" id="PF08546"/>
    </source>
</evidence>
<dbReference type="Gene3D" id="1.10.1040.10">
    <property type="entry name" value="N-(1-d-carboxylethyl)-l-norvaline Dehydrogenase, domain 2"/>
    <property type="match status" value="1"/>
</dbReference>
<dbReference type="Gene3D" id="3.40.50.720">
    <property type="entry name" value="NAD(P)-binding Rossmann-like Domain"/>
    <property type="match status" value="1"/>
</dbReference>
<dbReference type="Pfam" id="PF02558">
    <property type="entry name" value="ApbA"/>
    <property type="match status" value="1"/>
</dbReference>
<comment type="caution">
    <text evidence="8">The sequence shown here is derived from an EMBL/GenBank/DDBJ whole genome shotgun (WGS) entry which is preliminary data.</text>
</comment>
<dbReference type="NCBIfam" id="TIGR00745">
    <property type="entry name" value="apbA_panE"/>
    <property type="match status" value="1"/>
</dbReference>
<reference evidence="8 9" key="1">
    <citation type="submission" date="2024-06" db="EMBL/GenBank/DDBJ databases">
        <title>Complete genome of Phlyctema vagabunda strain 19-DSS-EL-015.</title>
        <authorList>
            <person name="Fiorenzani C."/>
        </authorList>
    </citation>
    <scope>NUCLEOTIDE SEQUENCE [LARGE SCALE GENOMIC DNA]</scope>
    <source>
        <strain evidence="8 9">19-DSS-EL-015</strain>
    </source>
</reference>
<dbReference type="InterPro" id="IPR013752">
    <property type="entry name" value="KPA_reductase"/>
</dbReference>